<keyword evidence="2" id="KW-1185">Reference proteome</keyword>
<evidence type="ECO:0000313" key="1">
    <source>
        <dbReference type="EMBL" id="KAL0911600.1"/>
    </source>
</evidence>
<accession>A0ABD0UGH4</accession>
<gene>
    <name evidence="1" type="ORF">M5K25_019755</name>
</gene>
<proteinExistence type="predicted"/>
<comment type="caution">
    <text evidence="1">The sequence shown here is derived from an EMBL/GenBank/DDBJ whole genome shotgun (WGS) entry which is preliminary data.</text>
</comment>
<name>A0ABD0UGH4_DENTH</name>
<reference evidence="1 2" key="1">
    <citation type="journal article" date="2024" name="Plant Biotechnol. J.">
        <title>Dendrobium thyrsiflorum genome and its molecular insights into genes involved in important horticultural traits.</title>
        <authorList>
            <person name="Chen B."/>
            <person name="Wang J.Y."/>
            <person name="Zheng P.J."/>
            <person name="Li K.L."/>
            <person name="Liang Y.M."/>
            <person name="Chen X.F."/>
            <person name="Zhang C."/>
            <person name="Zhao X."/>
            <person name="He X."/>
            <person name="Zhang G.Q."/>
            <person name="Liu Z.J."/>
            <person name="Xu Q."/>
        </authorList>
    </citation>
    <scope>NUCLEOTIDE SEQUENCE [LARGE SCALE GENOMIC DNA]</scope>
    <source>
        <strain evidence="1">GZMU011</strain>
    </source>
</reference>
<evidence type="ECO:0000313" key="2">
    <source>
        <dbReference type="Proteomes" id="UP001552299"/>
    </source>
</evidence>
<sequence>MSGLYEAFTDGSGVASLLVNKRISGSEIIILLSTKGDVWAEDLEFGMVKEMDHVDDKDFAWKRSSHPNQEEWMARLPPEKSQRNRPSVVKLWVSGRLAYRIKGEEISIERRMRSTRRRRRRTTWARANGKLVFENRINLNLPAAH</sequence>
<protein>
    <submittedName>
        <fullName evidence="1">Uncharacterized protein</fullName>
    </submittedName>
</protein>
<organism evidence="1 2">
    <name type="scientific">Dendrobium thyrsiflorum</name>
    <name type="common">Pinecone-like raceme dendrobium</name>
    <name type="synonym">Orchid</name>
    <dbReference type="NCBI Taxonomy" id="117978"/>
    <lineage>
        <taxon>Eukaryota</taxon>
        <taxon>Viridiplantae</taxon>
        <taxon>Streptophyta</taxon>
        <taxon>Embryophyta</taxon>
        <taxon>Tracheophyta</taxon>
        <taxon>Spermatophyta</taxon>
        <taxon>Magnoliopsida</taxon>
        <taxon>Liliopsida</taxon>
        <taxon>Asparagales</taxon>
        <taxon>Orchidaceae</taxon>
        <taxon>Epidendroideae</taxon>
        <taxon>Malaxideae</taxon>
        <taxon>Dendrobiinae</taxon>
        <taxon>Dendrobium</taxon>
    </lineage>
</organism>
<dbReference type="EMBL" id="JANQDX010000015">
    <property type="protein sequence ID" value="KAL0911600.1"/>
    <property type="molecule type" value="Genomic_DNA"/>
</dbReference>
<dbReference type="Proteomes" id="UP001552299">
    <property type="component" value="Unassembled WGS sequence"/>
</dbReference>
<dbReference type="AlphaFoldDB" id="A0ABD0UGH4"/>